<sequence length="490" mass="54529">MLPLNPSRIPTEFKRAQELQRSGQFEKAKAILTAIADVAPRLPEVPFQLGRIAFAQGDIDGALDYLEQARRLKPAEPGILSAMTMVLSAVDRDKDAVALYDDAIATHPTVENLRIDRAFLLQRMGEIDRADRELRRVLKKSPLRGDVYRMLVVPKKVKADDPVIRMMEQAHADPRVKGANRVQLQFALAKAMEDTGQTKRVFTYLTPANKATKDLYKYDVSERRDEVEALIDAFSGHDFTPTTPPSEDFAPIFVTGLPRSGTTLVEQVLASHSQVTAAGEQAIAPRICLGVLGMPKTGFRPAAELSGAEIEDIGKAYQDAIRKAVAFGRVVTDKGIQSHLFMGLLKQAIPSARFVVVRRDPRDLLFSIYKNQFKPGTHRYAYDLEDLAAYYATFLRMLDFWREALPGGFHEISYEALVADPEAESRALVAAAGLEWDDACLDFHAGKREVKTLSIGQVRQPIYTTSARAWEKYETELAPLTAALEREGVL</sequence>
<name>A0ABW3IVP4_9RHOB</name>
<dbReference type="SUPFAM" id="SSF52540">
    <property type="entry name" value="P-loop containing nucleoside triphosphate hydrolases"/>
    <property type="match status" value="1"/>
</dbReference>
<evidence type="ECO:0000256" key="2">
    <source>
        <dbReference type="PROSITE-ProRule" id="PRU00339"/>
    </source>
</evidence>
<keyword evidence="1" id="KW-0808">Transferase</keyword>
<comment type="caution">
    <text evidence="3">The sequence shown here is derived from an EMBL/GenBank/DDBJ whole genome shotgun (WGS) entry which is preliminary data.</text>
</comment>
<accession>A0ABW3IVP4</accession>
<reference evidence="4" key="1">
    <citation type="journal article" date="2019" name="Int. J. Syst. Evol. Microbiol.">
        <title>The Global Catalogue of Microorganisms (GCM) 10K type strain sequencing project: providing services to taxonomists for standard genome sequencing and annotation.</title>
        <authorList>
            <consortium name="The Broad Institute Genomics Platform"/>
            <consortium name="The Broad Institute Genome Sequencing Center for Infectious Disease"/>
            <person name="Wu L."/>
            <person name="Ma J."/>
        </authorList>
    </citation>
    <scope>NUCLEOTIDE SEQUENCE [LARGE SCALE GENOMIC DNA]</scope>
    <source>
        <strain evidence="4">CCUG 60524</strain>
    </source>
</reference>
<dbReference type="PANTHER" id="PTHR12788">
    <property type="entry name" value="PROTEIN-TYROSINE SULFOTRANSFERASE 2"/>
    <property type="match status" value="1"/>
</dbReference>
<protein>
    <submittedName>
        <fullName evidence="3">Tetratricopeptide repeat-containing sulfotransferase family protein</fullName>
    </submittedName>
</protein>
<dbReference type="SUPFAM" id="SSF48452">
    <property type="entry name" value="TPR-like"/>
    <property type="match status" value="1"/>
</dbReference>
<dbReference type="Pfam" id="PF13432">
    <property type="entry name" value="TPR_16"/>
    <property type="match status" value="1"/>
</dbReference>
<evidence type="ECO:0000313" key="4">
    <source>
        <dbReference type="Proteomes" id="UP001597108"/>
    </source>
</evidence>
<keyword evidence="4" id="KW-1185">Reference proteome</keyword>
<dbReference type="Gene3D" id="3.40.50.300">
    <property type="entry name" value="P-loop containing nucleotide triphosphate hydrolases"/>
    <property type="match status" value="1"/>
</dbReference>
<dbReference type="Gene3D" id="1.25.40.10">
    <property type="entry name" value="Tetratricopeptide repeat domain"/>
    <property type="match status" value="1"/>
</dbReference>
<dbReference type="InterPro" id="IPR011990">
    <property type="entry name" value="TPR-like_helical_dom_sf"/>
</dbReference>
<feature type="repeat" description="TPR" evidence="2">
    <location>
        <begin position="43"/>
        <end position="76"/>
    </location>
</feature>
<organism evidence="3 4">
    <name type="scientific">Tropicimonas aquimaris</name>
    <dbReference type="NCBI Taxonomy" id="914152"/>
    <lineage>
        <taxon>Bacteria</taxon>
        <taxon>Pseudomonadati</taxon>
        <taxon>Pseudomonadota</taxon>
        <taxon>Alphaproteobacteria</taxon>
        <taxon>Rhodobacterales</taxon>
        <taxon>Roseobacteraceae</taxon>
        <taxon>Tropicimonas</taxon>
    </lineage>
</organism>
<dbReference type="InterPro" id="IPR027417">
    <property type="entry name" value="P-loop_NTPase"/>
</dbReference>
<dbReference type="Pfam" id="PF13469">
    <property type="entry name" value="Sulfotransfer_3"/>
    <property type="match status" value="1"/>
</dbReference>
<dbReference type="PANTHER" id="PTHR12788:SF10">
    <property type="entry name" value="PROTEIN-TYROSINE SULFOTRANSFERASE"/>
    <property type="match status" value="1"/>
</dbReference>
<keyword evidence="2" id="KW-0802">TPR repeat</keyword>
<evidence type="ECO:0000313" key="3">
    <source>
        <dbReference type="EMBL" id="MFD0982054.1"/>
    </source>
</evidence>
<proteinExistence type="predicted"/>
<dbReference type="PROSITE" id="PS50005">
    <property type="entry name" value="TPR"/>
    <property type="match status" value="1"/>
</dbReference>
<evidence type="ECO:0000256" key="1">
    <source>
        <dbReference type="ARBA" id="ARBA00022679"/>
    </source>
</evidence>
<dbReference type="InterPro" id="IPR019734">
    <property type="entry name" value="TPR_rpt"/>
</dbReference>
<dbReference type="EMBL" id="JBHTJT010000050">
    <property type="protein sequence ID" value="MFD0982054.1"/>
    <property type="molecule type" value="Genomic_DNA"/>
</dbReference>
<dbReference type="InterPro" id="IPR026634">
    <property type="entry name" value="TPST-like"/>
</dbReference>
<gene>
    <name evidence="3" type="ORF">ACFQ2S_20675</name>
</gene>
<dbReference type="RefSeq" id="WP_386077434.1">
    <property type="nucleotide sequence ID" value="NZ_JBHTJT010000050.1"/>
</dbReference>
<dbReference type="Proteomes" id="UP001597108">
    <property type="component" value="Unassembled WGS sequence"/>
</dbReference>